<keyword evidence="4 10" id="KW-0547">Nucleotide-binding</keyword>
<feature type="binding site" evidence="10">
    <location>
        <begin position="111"/>
        <end position="117"/>
    </location>
    <ligand>
        <name>ATP</name>
        <dbReference type="ChEBI" id="CHEBI:30616"/>
    </ligand>
</feature>
<evidence type="ECO:0000256" key="8">
    <source>
        <dbReference type="ARBA" id="ARBA00023306"/>
    </source>
</evidence>
<evidence type="ECO:0000259" key="12">
    <source>
        <dbReference type="Pfam" id="PF01225"/>
    </source>
</evidence>
<dbReference type="Pfam" id="PF01225">
    <property type="entry name" value="Mur_ligase"/>
    <property type="match status" value="1"/>
</dbReference>
<dbReference type="SUPFAM" id="SSF53244">
    <property type="entry name" value="MurD-like peptide ligases, peptide-binding domain"/>
    <property type="match status" value="1"/>
</dbReference>
<dbReference type="GO" id="GO:0051301">
    <property type="term" value="P:cell division"/>
    <property type="evidence" value="ECO:0007669"/>
    <property type="project" value="UniProtKB-KW"/>
</dbReference>
<keyword evidence="9 10" id="KW-0961">Cell wall biogenesis/degradation</keyword>
<keyword evidence="5 10" id="KW-0067">ATP-binding</keyword>
<dbReference type="GO" id="GO:0005524">
    <property type="term" value="F:ATP binding"/>
    <property type="evidence" value="ECO:0007669"/>
    <property type="project" value="UniProtKB-UniRule"/>
</dbReference>
<reference evidence="15" key="1">
    <citation type="submission" date="2020-09" db="EMBL/GenBank/DDBJ databases">
        <title>New species isolated from human feces.</title>
        <authorList>
            <person name="Kitahara M."/>
            <person name="Shigeno Y."/>
            <person name="Shime M."/>
            <person name="Matsumoto Y."/>
            <person name="Nakamura S."/>
            <person name="Motooka D."/>
            <person name="Fukuoka S."/>
            <person name="Nishikawa H."/>
            <person name="Benno Y."/>
        </authorList>
    </citation>
    <scope>NUCLEOTIDE SEQUENCE</scope>
    <source>
        <strain evidence="15">MM35</strain>
    </source>
</reference>
<keyword evidence="2 10" id="KW-0436">Ligase</keyword>
<evidence type="ECO:0000256" key="2">
    <source>
        <dbReference type="ARBA" id="ARBA00022598"/>
    </source>
</evidence>
<dbReference type="PANTHER" id="PTHR43024">
    <property type="entry name" value="UDP-N-ACETYLMURAMOYL-TRIPEPTIDE--D-ALANYL-D-ALANINE LIGASE"/>
    <property type="match status" value="1"/>
</dbReference>
<feature type="domain" description="Mur ligase C-terminal" evidence="13">
    <location>
        <begin position="318"/>
        <end position="436"/>
    </location>
</feature>
<evidence type="ECO:0000256" key="11">
    <source>
        <dbReference type="RuleBase" id="RU004136"/>
    </source>
</evidence>
<evidence type="ECO:0000259" key="13">
    <source>
        <dbReference type="Pfam" id="PF02875"/>
    </source>
</evidence>
<protein>
    <recommendedName>
        <fullName evidence="10 11">UDP-N-acetylmuramoyl-tripeptide--D-alanyl-D-alanine ligase</fullName>
        <ecNumber evidence="10 11">6.3.2.10</ecNumber>
    </recommendedName>
    <alternativeName>
        <fullName evidence="10">D-alanyl-D-alanine-adding enzyme</fullName>
    </alternativeName>
</protein>
<dbReference type="NCBIfam" id="TIGR01143">
    <property type="entry name" value="murF"/>
    <property type="match status" value="1"/>
</dbReference>
<dbReference type="InterPro" id="IPR035911">
    <property type="entry name" value="MurE/MurF_N"/>
</dbReference>
<comment type="subcellular location">
    <subcellularLocation>
        <location evidence="10 11">Cytoplasm</location>
    </subcellularLocation>
</comment>
<gene>
    <name evidence="10" type="primary">murF</name>
    <name evidence="15" type="ORF">MM35RIKEN_11850</name>
</gene>
<comment type="similarity">
    <text evidence="10">Belongs to the MurCDEF family. MurF subfamily.</text>
</comment>
<dbReference type="SUPFAM" id="SSF63418">
    <property type="entry name" value="MurE/MurF N-terminal domain"/>
    <property type="match status" value="1"/>
</dbReference>
<dbReference type="Gene3D" id="3.90.190.20">
    <property type="entry name" value="Mur ligase, C-terminal domain"/>
    <property type="match status" value="1"/>
</dbReference>
<evidence type="ECO:0000256" key="4">
    <source>
        <dbReference type="ARBA" id="ARBA00022741"/>
    </source>
</evidence>
<comment type="function">
    <text evidence="10 11">Involved in cell wall formation. Catalyzes the final step in the synthesis of UDP-N-acetylmuramoyl-pentapeptide, the precursor of murein.</text>
</comment>
<evidence type="ECO:0000256" key="5">
    <source>
        <dbReference type="ARBA" id="ARBA00022840"/>
    </source>
</evidence>
<dbReference type="EMBL" id="AP023415">
    <property type="protein sequence ID" value="BCK78993.1"/>
    <property type="molecule type" value="Genomic_DNA"/>
</dbReference>
<dbReference type="KEGG" id="vfa:MM35RIKEN_11850"/>
<dbReference type="InterPro" id="IPR004101">
    <property type="entry name" value="Mur_ligase_C"/>
</dbReference>
<evidence type="ECO:0000256" key="7">
    <source>
        <dbReference type="ARBA" id="ARBA00022984"/>
    </source>
</evidence>
<dbReference type="InterPro" id="IPR051046">
    <property type="entry name" value="MurCDEF_CellWall_CoF430Synth"/>
</dbReference>
<evidence type="ECO:0000256" key="3">
    <source>
        <dbReference type="ARBA" id="ARBA00022618"/>
    </source>
</evidence>
<accession>A0A810Q2J2</accession>
<keyword evidence="1 10" id="KW-0963">Cytoplasm</keyword>
<organism evidence="15 16">
    <name type="scientific">Vescimonas fastidiosa</name>
    <dbReference type="NCBI Taxonomy" id="2714353"/>
    <lineage>
        <taxon>Bacteria</taxon>
        <taxon>Bacillati</taxon>
        <taxon>Bacillota</taxon>
        <taxon>Clostridia</taxon>
        <taxon>Eubacteriales</taxon>
        <taxon>Oscillospiraceae</taxon>
        <taxon>Vescimonas</taxon>
    </lineage>
</organism>
<keyword evidence="16" id="KW-1185">Reference proteome</keyword>
<dbReference type="PANTHER" id="PTHR43024:SF1">
    <property type="entry name" value="UDP-N-ACETYLMURAMOYL-TRIPEPTIDE--D-ALANYL-D-ALANINE LIGASE"/>
    <property type="match status" value="1"/>
</dbReference>
<sequence>MMIPCTAREIAAATDGRLLQEGAAVTRVSTDSRDILPGDLFVPLVGERFDGHAYIDMALQKGAAGCLCAKIPENLQPGKFYIAVDDTEAALGRLAGWYRGKFDIPVVQVTGSAGKTTTKEMLAAVLSQHFRTLKTLANFNNFVGTPQTLLRLEQAHQAAVIETGMDHFGEIRRMGAMVRPTVAVITNIGDAHIGNLDGTRGGVLRAKSEIFENLQPGGLAVLNGDDPLLNTLKLPFKTLRCGESEGCNVHVTDICERGIQGLTCTVTTEKDTYPLTIPSPGRFMIYSASMGVAIGEYLGLTKDEIIRGVAAYTPTGSRMRLIHRPGDRLIIDDCYNANPQAMAAALRLLAATDCPRRMAVLGDMGDLGDLSPKAHTDIGLLLNELKLDCVVAVGHWMTHLARAAQGNVYHFDTLEQSYDTLRREFTPGTVALVKASHSMHFEKIVEELEKV</sequence>
<dbReference type="GO" id="GO:0071555">
    <property type="term" value="P:cell wall organization"/>
    <property type="evidence" value="ECO:0007669"/>
    <property type="project" value="UniProtKB-KW"/>
</dbReference>
<dbReference type="Gene3D" id="3.40.1390.10">
    <property type="entry name" value="MurE/MurF, N-terminal domain"/>
    <property type="match status" value="1"/>
</dbReference>
<dbReference type="Proteomes" id="UP000681343">
    <property type="component" value="Chromosome"/>
</dbReference>
<comment type="catalytic activity">
    <reaction evidence="10 11">
        <text>D-alanyl-D-alanine + UDP-N-acetyl-alpha-D-muramoyl-L-alanyl-gamma-D-glutamyl-meso-2,6-diaminopimelate + ATP = UDP-N-acetyl-alpha-D-muramoyl-L-alanyl-gamma-D-glutamyl-meso-2,6-diaminopimeloyl-D-alanyl-D-alanine + ADP + phosphate + H(+)</text>
        <dbReference type="Rhea" id="RHEA:28374"/>
        <dbReference type="ChEBI" id="CHEBI:15378"/>
        <dbReference type="ChEBI" id="CHEBI:30616"/>
        <dbReference type="ChEBI" id="CHEBI:43474"/>
        <dbReference type="ChEBI" id="CHEBI:57822"/>
        <dbReference type="ChEBI" id="CHEBI:61386"/>
        <dbReference type="ChEBI" id="CHEBI:83905"/>
        <dbReference type="ChEBI" id="CHEBI:456216"/>
        <dbReference type="EC" id="6.3.2.10"/>
    </reaction>
</comment>
<evidence type="ECO:0000313" key="15">
    <source>
        <dbReference type="EMBL" id="BCK78993.1"/>
    </source>
</evidence>
<dbReference type="GO" id="GO:0009252">
    <property type="term" value="P:peptidoglycan biosynthetic process"/>
    <property type="evidence" value="ECO:0007669"/>
    <property type="project" value="UniProtKB-UniRule"/>
</dbReference>
<name>A0A810Q2J2_9FIRM</name>
<keyword evidence="6 10" id="KW-0133">Cell shape</keyword>
<dbReference type="GO" id="GO:0005737">
    <property type="term" value="C:cytoplasm"/>
    <property type="evidence" value="ECO:0007669"/>
    <property type="project" value="UniProtKB-SubCell"/>
</dbReference>
<proteinExistence type="inferred from homology"/>
<dbReference type="InterPro" id="IPR036565">
    <property type="entry name" value="Mur-like_cat_sf"/>
</dbReference>
<dbReference type="HAMAP" id="MF_02019">
    <property type="entry name" value="MurF"/>
    <property type="match status" value="1"/>
</dbReference>
<dbReference type="Pfam" id="PF02875">
    <property type="entry name" value="Mur_ligase_C"/>
    <property type="match status" value="1"/>
</dbReference>
<dbReference type="RefSeq" id="WP_228738093.1">
    <property type="nucleotide sequence ID" value="NZ_AP023415.1"/>
</dbReference>
<evidence type="ECO:0000313" key="16">
    <source>
        <dbReference type="Proteomes" id="UP000681343"/>
    </source>
</evidence>
<evidence type="ECO:0000256" key="10">
    <source>
        <dbReference type="HAMAP-Rule" id="MF_02019"/>
    </source>
</evidence>
<dbReference type="SUPFAM" id="SSF53623">
    <property type="entry name" value="MurD-like peptide ligases, catalytic domain"/>
    <property type="match status" value="1"/>
</dbReference>
<keyword evidence="3 10" id="KW-0132">Cell division</keyword>
<dbReference type="InterPro" id="IPR013221">
    <property type="entry name" value="Mur_ligase_cen"/>
</dbReference>
<dbReference type="InterPro" id="IPR005863">
    <property type="entry name" value="UDP-N-AcMur_synth"/>
</dbReference>
<dbReference type="EC" id="6.3.2.10" evidence="10 11"/>
<dbReference type="InterPro" id="IPR036615">
    <property type="entry name" value="Mur_ligase_C_dom_sf"/>
</dbReference>
<dbReference type="Gene3D" id="3.40.1190.10">
    <property type="entry name" value="Mur-like, catalytic domain"/>
    <property type="match status" value="1"/>
</dbReference>
<feature type="domain" description="Mur ligase N-terminal catalytic" evidence="12">
    <location>
        <begin position="25"/>
        <end position="95"/>
    </location>
</feature>
<keyword evidence="7 10" id="KW-0573">Peptidoglycan synthesis</keyword>
<dbReference type="GO" id="GO:0008360">
    <property type="term" value="P:regulation of cell shape"/>
    <property type="evidence" value="ECO:0007669"/>
    <property type="project" value="UniProtKB-KW"/>
</dbReference>
<dbReference type="Pfam" id="PF08245">
    <property type="entry name" value="Mur_ligase_M"/>
    <property type="match status" value="1"/>
</dbReference>
<dbReference type="GO" id="GO:0047480">
    <property type="term" value="F:UDP-N-acetylmuramoyl-tripeptide-D-alanyl-D-alanine ligase activity"/>
    <property type="evidence" value="ECO:0007669"/>
    <property type="project" value="UniProtKB-UniRule"/>
</dbReference>
<evidence type="ECO:0000256" key="1">
    <source>
        <dbReference type="ARBA" id="ARBA00022490"/>
    </source>
</evidence>
<comment type="pathway">
    <text evidence="10 11">Cell wall biogenesis; peptidoglycan biosynthesis.</text>
</comment>
<feature type="domain" description="Mur ligase central" evidence="14">
    <location>
        <begin position="109"/>
        <end position="293"/>
    </location>
</feature>
<evidence type="ECO:0000256" key="6">
    <source>
        <dbReference type="ARBA" id="ARBA00022960"/>
    </source>
</evidence>
<keyword evidence="8 10" id="KW-0131">Cell cycle</keyword>
<evidence type="ECO:0000259" key="14">
    <source>
        <dbReference type="Pfam" id="PF08245"/>
    </source>
</evidence>
<evidence type="ECO:0000256" key="9">
    <source>
        <dbReference type="ARBA" id="ARBA00023316"/>
    </source>
</evidence>
<dbReference type="AlphaFoldDB" id="A0A810Q2J2"/>
<dbReference type="InterPro" id="IPR000713">
    <property type="entry name" value="Mur_ligase_N"/>
</dbReference>
<dbReference type="UniPathway" id="UPA00219"/>